<evidence type="ECO:0000313" key="4">
    <source>
        <dbReference type="Proteomes" id="UP000433104"/>
    </source>
</evidence>
<keyword evidence="4" id="KW-1185">Reference proteome</keyword>
<keyword evidence="2" id="KW-0274">FAD</keyword>
<gene>
    <name evidence="3" type="ORF">GRI38_03365</name>
</gene>
<proteinExistence type="predicted"/>
<dbReference type="InterPro" id="IPR036188">
    <property type="entry name" value="FAD/NAD-bd_sf"/>
</dbReference>
<organism evidence="3 4">
    <name type="scientific">Parapontixanthobacter aurantiacus</name>
    <dbReference type="NCBI Taxonomy" id="1463599"/>
    <lineage>
        <taxon>Bacteria</taxon>
        <taxon>Pseudomonadati</taxon>
        <taxon>Pseudomonadota</taxon>
        <taxon>Alphaproteobacteria</taxon>
        <taxon>Sphingomonadales</taxon>
        <taxon>Erythrobacteraceae</taxon>
        <taxon>Parapontixanthobacter</taxon>
    </lineage>
</organism>
<dbReference type="EMBL" id="WTYW01000001">
    <property type="protein sequence ID" value="MXO85065.1"/>
    <property type="molecule type" value="Genomic_DNA"/>
</dbReference>
<dbReference type="PANTHER" id="PTHR43747">
    <property type="entry name" value="FAD-BINDING PROTEIN"/>
    <property type="match status" value="1"/>
</dbReference>
<dbReference type="Proteomes" id="UP000433104">
    <property type="component" value="Unassembled WGS sequence"/>
</dbReference>
<evidence type="ECO:0000313" key="3">
    <source>
        <dbReference type="EMBL" id="MXO85065.1"/>
    </source>
</evidence>
<accession>A0A844ZAX0</accession>
<feature type="active site" evidence="1">
    <location>
        <position position="77"/>
    </location>
</feature>
<dbReference type="InterPro" id="IPR033856">
    <property type="entry name" value="Trp_halogen"/>
</dbReference>
<protein>
    <submittedName>
        <fullName evidence="3">Tryptophan halogenase</fullName>
    </submittedName>
</protein>
<name>A0A844ZAX0_9SPHN</name>
<evidence type="ECO:0000256" key="2">
    <source>
        <dbReference type="PIRSR" id="PIRSR011396-2"/>
    </source>
</evidence>
<dbReference type="SUPFAM" id="SSF51905">
    <property type="entry name" value="FAD/NAD(P)-binding domain"/>
    <property type="match status" value="1"/>
</dbReference>
<dbReference type="Gene3D" id="3.50.50.60">
    <property type="entry name" value="FAD/NAD(P)-binding domain"/>
    <property type="match status" value="1"/>
</dbReference>
<dbReference type="GO" id="GO:0000166">
    <property type="term" value="F:nucleotide binding"/>
    <property type="evidence" value="ECO:0007669"/>
    <property type="project" value="UniProtKB-KW"/>
</dbReference>
<feature type="binding site" evidence="2">
    <location>
        <begin position="11"/>
        <end position="14"/>
    </location>
    <ligand>
        <name>FAD</name>
        <dbReference type="ChEBI" id="CHEBI:57692"/>
    </ligand>
</feature>
<dbReference type="InterPro" id="IPR050816">
    <property type="entry name" value="Flavin-dep_Halogenase_NPB"/>
</dbReference>
<feature type="binding site" evidence="2">
    <location>
        <position position="184"/>
    </location>
    <ligand>
        <name>FAD</name>
        <dbReference type="ChEBI" id="CHEBI:57692"/>
    </ligand>
</feature>
<dbReference type="InterPro" id="IPR006905">
    <property type="entry name" value="Flavin_halogenase"/>
</dbReference>
<dbReference type="PANTHER" id="PTHR43747:SF4">
    <property type="entry name" value="FLAVIN-DEPENDENT TRYPTOPHAN HALOGENASE"/>
    <property type="match status" value="1"/>
</dbReference>
<dbReference type="GO" id="GO:0004497">
    <property type="term" value="F:monooxygenase activity"/>
    <property type="evidence" value="ECO:0007669"/>
    <property type="project" value="InterPro"/>
</dbReference>
<feature type="binding site" evidence="2">
    <location>
        <position position="347"/>
    </location>
    <ligand>
        <name>FAD</name>
        <dbReference type="ChEBI" id="CHEBI:57692"/>
    </ligand>
</feature>
<keyword evidence="2" id="KW-0547">Nucleotide-binding</keyword>
<dbReference type="PIRSF" id="PIRSF011396">
    <property type="entry name" value="Trp_halogenase"/>
    <property type="match status" value="1"/>
</dbReference>
<dbReference type="Pfam" id="PF04820">
    <property type="entry name" value="Trp_halogenase"/>
    <property type="match status" value="1"/>
</dbReference>
<feature type="binding site" evidence="2">
    <location>
        <position position="77"/>
    </location>
    <ligand>
        <name>7-chloro-L-tryptophan</name>
        <dbReference type="ChEBI" id="CHEBI:58713"/>
    </ligand>
</feature>
<reference evidence="3 4" key="1">
    <citation type="submission" date="2019-12" db="EMBL/GenBank/DDBJ databases">
        <title>Genomic-based taxomic classification of the family Erythrobacteraceae.</title>
        <authorList>
            <person name="Xu L."/>
        </authorList>
    </citation>
    <scope>NUCLEOTIDE SEQUENCE [LARGE SCALE GENOMIC DNA]</scope>
    <source>
        <strain evidence="3 4">MCCC 1A09962</strain>
    </source>
</reference>
<comment type="caution">
    <text evidence="3">The sequence shown here is derived from an EMBL/GenBank/DDBJ whole genome shotgun (WGS) entry which is preliminary data.</text>
</comment>
<keyword evidence="2" id="KW-0285">Flavoprotein</keyword>
<dbReference type="OrthoDB" id="7178350at2"/>
<sequence>MAIEHIVIVGGGTAGWMAAAALSRIRDGRNLKITVVESEMIGTIGVGEATIPPFVEFNRALEIDEREFLSRVDGTFKLGIQFVNWGQVGESYIHPFGNYGYDLGGIGFHQVWHQLRQRGDKRPLQLFNLETMAAHFGKFSRSQDYGRDDLPPMNYAYHINATAYARYLRDYAEKRGVTRKEGIVEDVRLDGESGYVASLSLKDGTQIDGDFFVDCTGFRGLLIEQALGTGYVDWTNYLPCDRAVALPCNRDDGSPPPPFTRATAHKAGWQWQVPLQHRNGNGHVYCSQFMEADEAQDILETNLAGKPTAEPNHLRFVTGRRKKFWNKNVVALGLASGFMEPLESTSIHLINTGVNKLIAMLSLDGVHASQANTYNRLTTKEYERIRDFLILHYKATQRDDSEFWNYCRTMSVPDTLTEKIEIFRANGQVFREEDELFTTTSWAAVMMGQGIAMEGTSPMAEGVANRSAGEIDEMAKSIQWLVQQMPSHAAYLERYCPAPRQH</sequence>
<feature type="binding site" evidence="2">
    <location>
        <position position="343"/>
    </location>
    <ligand>
        <name>L-tryptophan</name>
        <dbReference type="ChEBI" id="CHEBI:57912"/>
    </ligand>
</feature>
<dbReference type="RefSeq" id="WP_160681502.1">
    <property type="nucleotide sequence ID" value="NZ_WTYW01000001.1"/>
</dbReference>
<evidence type="ECO:0000256" key="1">
    <source>
        <dbReference type="PIRSR" id="PIRSR011396-1"/>
    </source>
</evidence>
<dbReference type="AlphaFoldDB" id="A0A844ZAX0"/>
<feature type="binding site" evidence="2">
    <location>
        <position position="334"/>
    </location>
    <ligand>
        <name>FAD</name>
        <dbReference type="ChEBI" id="CHEBI:57692"/>
    </ligand>
</feature>